<keyword evidence="10" id="KW-1185">Reference proteome</keyword>
<dbReference type="SMART" id="SM00387">
    <property type="entry name" value="HATPase_c"/>
    <property type="match status" value="1"/>
</dbReference>
<dbReference type="FunFam" id="3.30.565.10:FF:000006">
    <property type="entry name" value="Sensor histidine kinase WalK"/>
    <property type="match status" value="1"/>
</dbReference>
<dbReference type="EC" id="2.7.13.3" evidence="2"/>
<evidence type="ECO:0000313" key="10">
    <source>
        <dbReference type="Proteomes" id="UP001193389"/>
    </source>
</evidence>
<dbReference type="CDD" id="cd00075">
    <property type="entry name" value="HATPase"/>
    <property type="match status" value="1"/>
</dbReference>
<evidence type="ECO:0000313" key="9">
    <source>
        <dbReference type="EMBL" id="BBE17410.1"/>
    </source>
</evidence>
<protein>
    <recommendedName>
        <fullName evidence="2">histidine kinase</fullName>
        <ecNumber evidence="2">2.7.13.3</ecNumber>
    </recommendedName>
</protein>
<dbReference type="Gene3D" id="3.30.565.10">
    <property type="entry name" value="Histidine kinase-like ATPase, C-terminal domain"/>
    <property type="match status" value="1"/>
</dbReference>
<evidence type="ECO:0000256" key="3">
    <source>
        <dbReference type="ARBA" id="ARBA00022553"/>
    </source>
</evidence>
<feature type="transmembrane region" description="Helical" evidence="7">
    <location>
        <begin position="15"/>
        <end position="37"/>
    </location>
</feature>
<sequence>MRPHKLRLSKRSQRLILTILASASMVGLLVIQVDWLMESIKMQEAIFAKGVNMALQQTVLNMAKDEELNTAIQNSIEKDSLINSQEVFTQNIISRLDSTVQKELELYHINLDFHFLLINGEDTLSVKPTSKVKNGELFHQSFNSPDPNASIDLAIRFPGRRAFIARRIGIMFATSILLILFTIASLFMILAYYRKERTFAQQVKDMIGNLTHEFMTPISSISLAGNMILNRSQKSGDQTTVNLVTAIKEENKKLQGQVDRLLQLAAVENSGFDYNKAPVDIHLIIDDAIQAMTFQLNQNEAEVKCNFQAPASVVLADSLHLNDVFINLLSNSLKYSVEKPIIRIETKNLDQKIEITVTDNGIGIPPREFKRIFEKYYRISTGDMHTTKGFGIGLYYVKTVIKAHQGSIKVQSENQKGSNFIIVLPVIKQN</sequence>
<dbReference type="SUPFAM" id="SSF47384">
    <property type="entry name" value="Homodimeric domain of signal transducing histidine kinase"/>
    <property type="match status" value="1"/>
</dbReference>
<keyword evidence="7" id="KW-0812">Transmembrane</keyword>
<keyword evidence="5 9" id="KW-0418">Kinase</keyword>
<dbReference type="Proteomes" id="UP001193389">
    <property type="component" value="Chromosome"/>
</dbReference>
<dbReference type="GO" id="GO:0000155">
    <property type="term" value="F:phosphorelay sensor kinase activity"/>
    <property type="evidence" value="ECO:0007669"/>
    <property type="project" value="InterPro"/>
</dbReference>
<dbReference type="PANTHER" id="PTHR43711">
    <property type="entry name" value="TWO-COMPONENT HISTIDINE KINASE"/>
    <property type="match status" value="1"/>
</dbReference>
<organism evidence="9 10">
    <name type="scientific">Aquipluma nitroreducens</name>
    <dbReference type="NCBI Taxonomy" id="2010828"/>
    <lineage>
        <taxon>Bacteria</taxon>
        <taxon>Pseudomonadati</taxon>
        <taxon>Bacteroidota</taxon>
        <taxon>Bacteroidia</taxon>
        <taxon>Marinilabiliales</taxon>
        <taxon>Prolixibacteraceae</taxon>
        <taxon>Aquipluma</taxon>
    </lineage>
</organism>
<dbReference type="InterPro" id="IPR003661">
    <property type="entry name" value="HisK_dim/P_dom"/>
</dbReference>
<dbReference type="EMBL" id="AP018694">
    <property type="protein sequence ID" value="BBE17410.1"/>
    <property type="molecule type" value="Genomic_DNA"/>
</dbReference>
<dbReference type="SUPFAM" id="SSF55874">
    <property type="entry name" value="ATPase domain of HSP90 chaperone/DNA topoisomerase II/histidine kinase"/>
    <property type="match status" value="1"/>
</dbReference>
<evidence type="ECO:0000256" key="7">
    <source>
        <dbReference type="SAM" id="Phobius"/>
    </source>
</evidence>
<dbReference type="PANTHER" id="PTHR43711:SF1">
    <property type="entry name" value="HISTIDINE KINASE 1"/>
    <property type="match status" value="1"/>
</dbReference>
<dbReference type="RefSeq" id="WP_318350411.1">
    <property type="nucleotide sequence ID" value="NZ_AP018694.1"/>
</dbReference>
<keyword evidence="4" id="KW-0808">Transferase</keyword>
<evidence type="ECO:0000256" key="6">
    <source>
        <dbReference type="ARBA" id="ARBA00023012"/>
    </source>
</evidence>
<dbReference type="PROSITE" id="PS50109">
    <property type="entry name" value="HIS_KIN"/>
    <property type="match status" value="1"/>
</dbReference>
<proteinExistence type="predicted"/>
<accession>A0A5K7S7B3</accession>
<dbReference type="Gene3D" id="1.10.287.130">
    <property type="match status" value="1"/>
</dbReference>
<keyword evidence="7" id="KW-1133">Transmembrane helix</keyword>
<evidence type="ECO:0000256" key="2">
    <source>
        <dbReference type="ARBA" id="ARBA00012438"/>
    </source>
</evidence>
<gene>
    <name evidence="9" type="ORF">AQPE_1560</name>
</gene>
<dbReference type="InterPro" id="IPR005467">
    <property type="entry name" value="His_kinase_dom"/>
</dbReference>
<keyword evidence="7" id="KW-0472">Membrane</keyword>
<evidence type="ECO:0000259" key="8">
    <source>
        <dbReference type="PROSITE" id="PS50109"/>
    </source>
</evidence>
<dbReference type="KEGG" id="anf:AQPE_1560"/>
<dbReference type="CDD" id="cd00082">
    <property type="entry name" value="HisKA"/>
    <property type="match status" value="1"/>
</dbReference>
<dbReference type="InterPro" id="IPR036097">
    <property type="entry name" value="HisK_dim/P_sf"/>
</dbReference>
<dbReference type="InterPro" id="IPR004358">
    <property type="entry name" value="Sig_transdc_His_kin-like_C"/>
</dbReference>
<name>A0A5K7S7B3_9BACT</name>
<dbReference type="SMART" id="SM00388">
    <property type="entry name" value="HisKA"/>
    <property type="match status" value="1"/>
</dbReference>
<dbReference type="InterPro" id="IPR003594">
    <property type="entry name" value="HATPase_dom"/>
</dbReference>
<feature type="transmembrane region" description="Helical" evidence="7">
    <location>
        <begin position="170"/>
        <end position="193"/>
    </location>
</feature>
<dbReference type="InterPro" id="IPR050736">
    <property type="entry name" value="Sensor_HK_Regulatory"/>
</dbReference>
<dbReference type="PRINTS" id="PR00344">
    <property type="entry name" value="BCTRLSENSOR"/>
</dbReference>
<dbReference type="AlphaFoldDB" id="A0A5K7S7B3"/>
<reference evidence="9" key="1">
    <citation type="journal article" date="2020" name="Int. J. Syst. Evol. Microbiol.">
        <title>Aquipluma nitroreducens gen. nov. sp. nov., a novel facultatively anaerobic bacterium isolated from a freshwater lake.</title>
        <authorList>
            <person name="Watanabe M."/>
            <person name="Kojima H."/>
            <person name="Fukui M."/>
        </authorList>
    </citation>
    <scope>NUCLEOTIDE SEQUENCE</scope>
    <source>
        <strain evidence="9">MeG22</strain>
    </source>
</reference>
<comment type="catalytic activity">
    <reaction evidence="1">
        <text>ATP + protein L-histidine = ADP + protein N-phospho-L-histidine.</text>
        <dbReference type="EC" id="2.7.13.3"/>
    </reaction>
</comment>
<evidence type="ECO:0000256" key="5">
    <source>
        <dbReference type="ARBA" id="ARBA00022777"/>
    </source>
</evidence>
<evidence type="ECO:0000256" key="1">
    <source>
        <dbReference type="ARBA" id="ARBA00000085"/>
    </source>
</evidence>
<evidence type="ECO:0000256" key="4">
    <source>
        <dbReference type="ARBA" id="ARBA00022679"/>
    </source>
</evidence>
<dbReference type="Pfam" id="PF02518">
    <property type="entry name" value="HATPase_c"/>
    <property type="match status" value="1"/>
</dbReference>
<dbReference type="InterPro" id="IPR036890">
    <property type="entry name" value="HATPase_C_sf"/>
</dbReference>
<keyword evidence="6" id="KW-0902">Two-component regulatory system</keyword>
<dbReference type="Pfam" id="PF00512">
    <property type="entry name" value="HisKA"/>
    <property type="match status" value="1"/>
</dbReference>
<keyword evidence="3" id="KW-0597">Phosphoprotein</keyword>
<feature type="domain" description="Histidine kinase" evidence="8">
    <location>
        <begin position="209"/>
        <end position="428"/>
    </location>
</feature>